<keyword evidence="1" id="KW-0560">Oxidoreductase</keyword>
<comment type="caution">
    <text evidence="3">The sequence shown here is derived from an EMBL/GenBank/DDBJ whole genome shotgun (WGS) entry which is preliminary data.</text>
</comment>
<dbReference type="InterPro" id="IPR002347">
    <property type="entry name" value="SDR_fam"/>
</dbReference>
<protein>
    <submittedName>
        <fullName evidence="3">Oxidoreductase</fullName>
    </submittedName>
</protein>
<comment type="similarity">
    <text evidence="2">Belongs to the short-chain dehydrogenases/reductases (SDR) family.</text>
</comment>
<dbReference type="PANTHER" id="PTHR43157:SF31">
    <property type="entry name" value="PHOSPHATIDYLINOSITOL-GLYCAN BIOSYNTHESIS CLASS F PROTEIN"/>
    <property type="match status" value="1"/>
</dbReference>
<gene>
    <name evidence="3" type="ORF">GCM10025791_26260</name>
</gene>
<evidence type="ECO:0000313" key="4">
    <source>
        <dbReference type="Proteomes" id="UP001409585"/>
    </source>
</evidence>
<evidence type="ECO:0000256" key="2">
    <source>
        <dbReference type="RuleBase" id="RU000363"/>
    </source>
</evidence>
<sequence>MKKTIVITGANSGIGLAATRHFASGGVRVVMACRSASKAEAARSEVLAQTPKADVIVMALDVSNLDSIRAFSQLFGSQVGQWDVLINNAGIVALPLTRNGHGHEMQMATNYLGAFALSGLLLPHANMDEESPARIVNVNSLAHRFGELSVENLNWRAEEYNEWKAYANGKLALMNHTLELNRRLQSLGRNVIALSAHPGFANTNIHKGNVSFEQTGALRKWLRKQGEKIVPDAQDAVRPIIMAAESNPVLGGDYYGPGGFLEIGGKPDKARINKKAHEEAVTGKLWAESERLAGVSYLS</sequence>
<dbReference type="Pfam" id="PF00106">
    <property type="entry name" value="adh_short"/>
    <property type="match status" value="1"/>
</dbReference>
<dbReference type="GO" id="GO:0016491">
    <property type="term" value="F:oxidoreductase activity"/>
    <property type="evidence" value="ECO:0007669"/>
    <property type="project" value="UniProtKB-KW"/>
</dbReference>
<reference evidence="4" key="1">
    <citation type="journal article" date="2019" name="Int. J. Syst. Evol. Microbiol.">
        <title>The Global Catalogue of Microorganisms (GCM) 10K type strain sequencing project: providing services to taxonomists for standard genome sequencing and annotation.</title>
        <authorList>
            <consortium name="The Broad Institute Genomics Platform"/>
            <consortium name="The Broad Institute Genome Sequencing Center for Infectious Disease"/>
            <person name="Wu L."/>
            <person name="Ma J."/>
        </authorList>
    </citation>
    <scope>NUCLEOTIDE SEQUENCE [LARGE SCALE GENOMIC DNA]</scope>
    <source>
        <strain evidence="4">JCM 19134</strain>
    </source>
</reference>
<organism evidence="3 4">
    <name type="scientific">Halioxenophilus aromaticivorans</name>
    <dbReference type="NCBI Taxonomy" id="1306992"/>
    <lineage>
        <taxon>Bacteria</taxon>
        <taxon>Pseudomonadati</taxon>
        <taxon>Pseudomonadota</taxon>
        <taxon>Gammaproteobacteria</taxon>
        <taxon>Alteromonadales</taxon>
        <taxon>Alteromonadaceae</taxon>
        <taxon>Halioxenophilus</taxon>
    </lineage>
</organism>
<keyword evidence="4" id="KW-1185">Reference proteome</keyword>
<dbReference type="PRINTS" id="PR00081">
    <property type="entry name" value="GDHRDH"/>
</dbReference>
<evidence type="ECO:0000313" key="3">
    <source>
        <dbReference type="EMBL" id="GAA4945790.1"/>
    </source>
</evidence>
<name>A0AAV3U3M3_9ALTE</name>
<dbReference type="PANTHER" id="PTHR43157">
    <property type="entry name" value="PHOSPHATIDYLINOSITOL-GLYCAN BIOSYNTHESIS CLASS F PROTEIN-RELATED"/>
    <property type="match status" value="1"/>
</dbReference>
<evidence type="ECO:0000256" key="1">
    <source>
        <dbReference type="ARBA" id="ARBA00023002"/>
    </source>
</evidence>
<proteinExistence type="inferred from homology"/>
<accession>A0AAV3U3M3</accession>
<dbReference type="EMBL" id="BAABLX010000024">
    <property type="protein sequence ID" value="GAA4945790.1"/>
    <property type="molecule type" value="Genomic_DNA"/>
</dbReference>
<dbReference type="InterPro" id="IPR036291">
    <property type="entry name" value="NAD(P)-bd_dom_sf"/>
</dbReference>
<dbReference type="PRINTS" id="PR00080">
    <property type="entry name" value="SDRFAMILY"/>
</dbReference>
<dbReference type="AlphaFoldDB" id="A0AAV3U3M3"/>
<dbReference type="Gene3D" id="3.40.50.720">
    <property type="entry name" value="NAD(P)-binding Rossmann-like Domain"/>
    <property type="match status" value="1"/>
</dbReference>
<dbReference type="RefSeq" id="WP_345422843.1">
    <property type="nucleotide sequence ID" value="NZ_AP031496.1"/>
</dbReference>
<dbReference type="SUPFAM" id="SSF51735">
    <property type="entry name" value="NAD(P)-binding Rossmann-fold domains"/>
    <property type="match status" value="1"/>
</dbReference>
<dbReference type="Proteomes" id="UP001409585">
    <property type="component" value="Unassembled WGS sequence"/>
</dbReference>